<sequence length="102" mass="11249">MTQQPDTFDELIHSPVRLKICAALATATALEFTAIEDALRISTSTLSKQLGVLGEAGYVTLDKRKQPFGRPRTWVSLTRKGRRAFDAHVAALRRLIGDDVTP</sequence>
<dbReference type="RefSeq" id="WP_121899855.1">
    <property type="nucleotide sequence ID" value="NZ_REFW01000001.1"/>
</dbReference>
<keyword evidence="3" id="KW-1185">Reference proteome</keyword>
<protein>
    <submittedName>
        <fullName evidence="2">ArsR family transcriptional regulator</fullName>
    </submittedName>
</protein>
<dbReference type="InterPro" id="IPR027395">
    <property type="entry name" value="WH_DNA-bd_dom"/>
</dbReference>
<organism evidence="2 3">
    <name type="scientific">Tessaracoccus antarcticus</name>
    <dbReference type="NCBI Taxonomy" id="2479848"/>
    <lineage>
        <taxon>Bacteria</taxon>
        <taxon>Bacillati</taxon>
        <taxon>Actinomycetota</taxon>
        <taxon>Actinomycetes</taxon>
        <taxon>Propionibacteriales</taxon>
        <taxon>Propionibacteriaceae</taxon>
        <taxon>Tessaracoccus</taxon>
    </lineage>
</organism>
<dbReference type="Pfam" id="PF13601">
    <property type="entry name" value="HTH_34"/>
    <property type="match status" value="1"/>
</dbReference>
<proteinExistence type="predicted"/>
<dbReference type="Gene3D" id="1.10.10.10">
    <property type="entry name" value="Winged helix-like DNA-binding domain superfamily/Winged helix DNA-binding domain"/>
    <property type="match status" value="1"/>
</dbReference>
<reference evidence="2 3" key="1">
    <citation type="submission" date="2018-10" db="EMBL/GenBank/DDBJ databases">
        <title>Tessaracoccus antarcticuss sp. nov., isolated from sediment.</title>
        <authorList>
            <person name="Zhou L.Y."/>
            <person name="Du Z.J."/>
        </authorList>
    </citation>
    <scope>NUCLEOTIDE SEQUENCE [LARGE SCALE GENOMIC DNA]</scope>
    <source>
        <strain evidence="2 3">JDX10</strain>
    </source>
</reference>
<dbReference type="SMART" id="SM00418">
    <property type="entry name" value="HTH_ARSR"/>
    <property type="match status" value="1"/>
</dbReference>
<dbReference type="GO" id="GO:0003700">
    <property type="term" value="F:DNA-binding transcription factor activity"/>
    <property type="evidence" value="ECO:0007669"/>
    <property type="project" value="InterPro"/>
</dbReference>
<comment type="caution">
    <text evidence="2">The sequence shown here is derived from an EMBL/GenBank/DDBJ whole genome shotgun (WGS) entry which is preliminary data.</text>
</comment>
<dbReference type="EMBL" id="REFW01000001">
    <property type="protein sequence ID" value="RMB61308.1"/>
    <property type="molecule type" value="Genomic_DNA"/>
</dbReference>
<dbReference type="InterPro" id="IPR036390">
    <property type="entry name" value="WH_DNA-bd_sf"/>
</dbReference>
<dbReference type="PANTHER" id="PTHR37318">
    <property type="entry name" value="BSL7504 PROTEIN"/>
    <property type="match status" value="1"/>
</dbReference>
<dbReference type="OrthoDB" id="4952043at2"/>
<name>A0A3M0GA73_9ACTN</name>
<evidence type="ECO:0000313" key="3">
    <source>
        <dbReference type="Proteomes" id="UP000275256"/>
    </source>
</evidence>
<dbReference type="Proteomes" id="UP000275256">
    <property type="component" value="Unassembled WGS sequence"/>
</dbReference>
<dbReference type="SUPFAM" id="SSF46785">
    <property type="entry name" value="Winged helix' DNA-binding domain"/>
    <property type="match status" value="1"/>
</dbReference>
<dbReference type="InterPro" id="IPR001845">
    <property type="entry name" value="HTH_ArsR_DNA-bd_dom"/>
</dbReference>
<evidence type="ECO:0000313" key="2">
    <source>
        <dbReference type="EMBL" id="RMB61308.1"/>
    </source>
</evidence>
<dbReference type="InterPro" id="IPR036388">
    <property type="entry name" value="WH-like_DNA-bd_sf"/>
</dbReference>
<dbReference type="AlphaFoldDB" id="A0A3M0GA73"/>
<dbReference type="PANTHER" id="PTHR37318:SF1">
    <property type="entry name" value="BSL7504 PROTEIN"/>
    <property type="match status" value="1"/>
</dbReference>
<feature type="domain" description="HTH arsR-type" evidence="1">
    <location>
        <begin position="6"/>
        <end position="98"/>
    </location>
</feature>
<gene>
    <name evidence="2" type="ORF">EAX62_01170</name>
</gene>
<evidence type="ECO:0000259" key="1">
    <source>
        <dbReference type="SMART" id="SM00418"/>
    </source>
</evidence>
<accession>A0A3M0GA73</accession>